<evidence type="ECO:0000313" key="21">
    <source>
        <dbReference type="EMBL" id="MBB1059161.1"/>
    </source>
</evidence>
<feature type="chain" id="PRO_5030826943" description="Adenosylcobinamide-GDP ribazoletransferase" evidence="20">
    <location>
        <begin position="24"/>
        <end position="263"/>
    </location>
</feature>
<evidence type="ECO:0000256" key="16">
    <source>
        <dbReference type="ARBA" id="ARBA00032853"/>
    </source>
</evidence>
<keyword evidence="11 19" id="KW-0460">Magnesium</keyword>
<keyword evidence="22" id="KW-1185">Reference proteome</keyword>
<feature type="transmembrane region" description="Helical" evidence="19">
    <location>
        <begin position="33"/>
        <end position="53"/>
    </location>
</feature>
<feature type="transmembrane region" description="Helical" evidence="19">
    <location>
        <begin position="207"/>
        <end position="228"/>
    </location>
</feature>
<dbReference type="RefSeq" id="WP_182684899.1">
    <property type="nucleotide sequence ID" value="NZ_JACHTF010000001.1"/>
</dbReference>
<evidence type="ECO:0000256" key="3">
    <source>
        <dbReference type="ARBA" id="ARBA00004663"/>
    </source>
</evidence>
<evidence type="ECO:0000256" key="18">
    <source>
        <dbReference type="ARBA" id="ARBA00049504"/>
    </source>
</evidence>
<comment type="catalytic activity">
    <reaction evidence="18 19">
        <text>alpha-ribazole 5'-phosphate + adenosylcob(III)inamide-GDP = adenosylcob(III)alamin 5'-phosphate + GMP + H(+)</text>
        <dbReference type="Rhea" id="RHEA:23560"/>
        <dbReference type="ChEBI" id="CHEBI:15378"/>
        <dbReference type="ChEBI" id="CHEBI:57918"/>
        <dbReference type="ChEBI" id="CHEBI:58115"/>
        <dbReference type="ChEBI" id="CHEBI:60487"/>
        <dbReference type="ChEBI" id="CHEBI:60493"/>
        <dbReference type="EC" id="2.7.8.26"/>
    </reaction>
</comment>
<comment type="function">
    <text evidence="14 19">Joins adenosylcobinamide-GDP and alpha-ribazole to generate adenosylcobalamin (Ado-cobalamin). Also synthesizes adenosylcobalamin 5'-phosphate from adenosylcobinamide-GDP and alpha-ribazole 5'-phosphate.</text>
</comment>
<accession>A0A7W3Y4T5</accession>
<reference evidence="21 22" key="1">
    <citation type="submission" date="2020-08" db="EMBL/GenBank/DDBJ databases">
        <authorList>
            <person name="Xu S."/>
            <person name="Li A."/>
        </authorList>
    </citation>
    <scope>NUCLEOTIDE SEQUENCE [LARGE SCALE GENOMIC DNA]</scope>
    <source>
        <strain evidence="21 22">119BY6-57</strain>
    </source>
</reference>
<evidence type="ECO:0000256" key="19">
    <source>
        <dbReference type="HAMAP-Rule" id="MF_00719"/>
    </source>
</evidence>
<name>A0A7W3Y4T5_9GAMM</name>
<dbReference type="GO" id="GO:0009236">
    <property type="term" value="P:cobalamin biosynthetic process"/>
    <property type="evidence" value="ECO:0007669"/>
    <property type="project" value="UniProtKB-UniRule"/>
</dbReference>
<keyword evidence="10 19" id="KW-0812">Transmembrane</keyword>
<dbReference type="NCBIfam" id="TIGR00317">
    <property type="entry name" value="cobS"/>
    <property type="match status" value="1"/>
</dbReference>
<dbReference type="EMBL" id="JACHTF010000001">
    <property type="protein sequence ID" value="MBB1059161.1"/>
    <property type="molecule type" value="Genomic_DNA"/>
</dbReference>
<keyword evidence="13 19" id="KW-0472">Membrane</keyword>
<evidence type="ECO:0000256" key="9">
    <source>
        <dbReference type="ARBA" id="ARBA00022679"/>
    </source>
</evidence>
<comment type="pathway">
    <text evidence="3 19">Cofactor biosynthesis; adenosylcobalamin biosynthesis; adenosylcobalamin from cob(II)yrinate a,c-diamide: step 7/7.</text>
</comment>
<gene>
    <name evidence="19" type="primary">cobS</name>
    <name evidence="21" type="ORF">H4F98_01075</name>
</gene>
<dbReference type="GO" id="GO:0008818">
    <property type="term" value="F:cobalamin 5'-phosphate synthase activity"/>
    <property type="evidence" value="ECO:0007669"/>
    <property type="project" value="UniProtKB-UniRule"/>
</dbReference>
<organism evidence="21 22">
    <name type="scientific">Marilutibacter spongiae</name>
    <dbReference type="NCBI Taxonomy" id="2025720"/>
    <lineage>
        <taxon>Bacteria</taxon>
        <taxon>Pseudomonadati</taxon>
        <taxon>Pseudomonadota</taxon>
        <taxon>Gammaproteobacteria</taxon>
        <taxon>Lysobacterales</taxon>
        <taxon>Lysobacteraceae</taxon>
        <taxon>Marilutibacter</taxon>
    </lineage>
</organism>
<protein>
    <recommendedName>
        <fullName evidence="6 19">Adenosylcobinamide-GDP ribazoletransferase</fullName>
        <ecNumber evidence="5 19">2.7.8.26</ecNumber>
    </recommendedName>
    <alternativeName>
        <fullName evidence="16 19">Cobalamin synthase</fullName>
    </alternativeName>
    <alternativeName>
        <fullName evidence="15 19">Cobalamin-5'-phosphate synthase</fullName>
    </alternativeName>
</protein>
<evidence type="ECO:0000256" key="10">
    <source>
        <dbReference type="ARBA" id="ARBA00022692"/>
    </source>
</evidence>
<dbReference type="NCBIfam" id="NF001278">
    <property type="entry name" value="PRK00235.1-5"/>
    <property type="match status" value="1"/>
</dbReference>
<comment type="subcellular location">
    <subcellularLocation>
        <location evidence="2 19">Cell membrane</location>
        <topology evidence="2 19">Multi-pass membrane protein</topology>
    </subcellularLocation>
</comment>
<keyword evidence="7 19" id="KW-1003">Cell membrane</keyword>
<evidence type="ECO:0000256" key="13">
    <source>
        <dbReference type="ARBA" id="ARBA00023136"/>
    </source>
</evidence>
<evidence type="ECO:0000256" key="17">
    <source>
        <dbReference type="ARBA" id="ARBA00048623"/>
    </source>
</evidence>
<evidence type="ECO:0000256" key="14">
    <source>
        <dbReference type="ARBA" id="ARBA00025228"/>
    </source>
</evidence>
<evidence type="ECO:0000313" key="22">
    <source>
        <dbReference type="Proteomes" id="UP000523196"/>
    </source>
</evidence>
<comment type="caution">
    <text evidence="21">The sequence shown here is derived from an EMBL/GenBank/DDBJ whole genome shotgun (WGS) entry which is preliminary data.</text>
</comment>
<dbReference type="AlphaFoldDB" id="A0A7W3Y4T5"/>
<evidence type="ECO:0000256" key="11">
    <source>
        <dbReference type="ARBA" id="ARBA00022842"/>
    </source>
</evidence>
<feature type="transmembrane region" description="Helical" evidence="19">
    <location>
        <begin position="144"/>
        <end position="167"/>
    </location>
</feature>
<dbReference type="PANTHER" id="PTHR34148">
    <property type="entry name" value="ADENOSYLCOBINAMIDE-GDP RIBAZOLETRANSFERASE"/>
    <property type="match status" value="1"/>
</dbReference>
<evidence type="ECO:0000256" key="4">
    <source>
        <dbReference type="ARBA" id="ARBA00010561"/>
    </source>
</evidence>
<keyword evidence="9 19" id="KW-0808">Transferase</keyword>
<dbReference type="Proteomes" id="UP000523196">
    <property type="component" value="Unassembled WGS sequence"/>
</dbReference>
<sequence length="263" mass="26134">MMRGLWVAIGFLTRIPVPASAFAAPDGQSRSLPWYPLVGLVVGGLLALLAASLPASMPQLVAGLVLLAWVGLTGGLHLDGLADSADAWIGGMGDRGRTLAIMKDPRSGPAGVVAVVLALLVKFAALSSLLALPPGGARSTSAFLGLLLAPLLARAALAGALLGLPYVREGGIGQALPLASRPACHLALALTVLACLLPALGLPGVPVAWLMPALAALVAAAAIAGLWLRACLVRIGGITGDTCGALAEMVEAGVLVAVALALA</sequence>
<evidence type="ECO:0000256" key="2">
    <source>
        <dbReference type="ARBA" id="ARBA00004651"/>
    </source>
</evidence>
<evidence type="ECO:0000256" key="15">
    <source>
        <dbReference type="ARBA" id="ARBA00032605"/>
    </source>
</evidence>
<evidence type="ECO:0000256" key="12">
    <source>
        <dbReference type="ARBA" id="ARBA00022989"/>
    </source>
</evidence>
<comment type="cofactor">
    <cofactor evidence="1 19">
        <name>Mg(2+)</name>
        <dbReference type="ChEBI" id="CHEBI:18420"/>
    </cofactor>
</comment>
<feature type="transmembrane region" description="Helical" evidence="19">
    <location>
        <begin position="60"/>
        <end position="78"/>
    </location>
</feature>
<dbReference type="PANTHER" id="PTHR34148:SF1">
    <property type="entry name" value="ADENOSYLCOBINAMIDE-GDP RIBAZOLETRANSFERASE"/>
    <property type="match status" value="1"/>
</dbReference>
<comment type="similarity">
    <text evidence="4 19">Belongs to the CobS family.</text>
</comment>
<evidence type="ECO:0000256" key="6">
    <source>
        <dbReference type="ARBA" id="ARBA00015850"/>
    </source>
</evidence>
<evidence type="ECO:0000256" key="8">
    <source>
        <dbReference type="ARBA" id="ARBA00022573"/>
    </source>
</evidence>
<keyword evidence="8 19" id="KW-0169">Cobalamin biosynthesis</keyword>
<keyword evidence="12 19" id="KW-1133">Transmembrane helix</keyword>
<dbReference type="GO" id="GO:0005886">
    <property type="term" value="C:plasma membrane"/>
    <property type="evidence" value="ECO:0007669"/>
    <property type="project" value="UniProtKB-SubCell"/>
</dbReference>
<proteinExistence type="inferred from homology"/>
<keyword evidence="20" id="KW-0732">Signal</keyword>
<evidence type="ECO:0000256" key="7">
    <source>
        <dbReference type="ARBA" id="ARBA00022475"/>
    </source>
</evidence>
<dbReference type="UniPathway" id="UPA00148">
    <property type="reaction ID" value="UER00238"/>
</dbReference>
<dbReference type="HAMAP" id="MF_00719">
    <property type="entry name" value="CobS"/>
    <property type="match status" value="1"/>
</dbReference>
<evidence type="ECO:0000256" key="5">
    <source>
        <dbReference type="ARBA" id="ARBA00013200"/>
    </source>
</evidence>
<dbReference type="GO" id="GO:0051073">
    <property type="term" value="F:adenosylcobinamide-GDP ribazoletransferase activity"/>
    <property type="evidence" value="ECO:0007669"/>
    <property type="project" value="UniProtKB-UniRule"/>
</dbReference>
<feature type="transmembrane region" description="Helical" evidence="19">
    <location>
        <begin position="112"/>
        <end position="132"/>
    </location>
</feature>
<dbReference type="EC" id="2.7.8.26" evidence="5 19"/>
<evidence type="ECO:0000256" key="20">
    <source>
        <dbReference type="SAM" id="SignalP"/>
    </source>
</evidence>
<comment type="catalytic activity">
    <reaction evidence="17 19">
        <text>alpha-ribazole + adenosylcob(III)inamide-GDP = adenosylcob(III)alamin + GMP + H(+)</text>
        <dbReference type="Rhea" id="RHEA:16049"/>
        <dbReference type="ChEBI" id="CHEBI:10329"/>
        <dbReference type="ChEBI" id="CHEBI:15378"/>
        <dbReference type="ChEBI" id="CHEBI:18408"/>
        <dbReference type="ChEBI" id="CHEBI:58115"/>
        <dbReference type="ChEBI" id="CHEBI:60487"/>
        <dbReference type="EC" id="2.7.8.26"/>
    </reaction>
</comment>
<dbReference type="InterPro" id="IPR003805">
    <property type="entry name" value="CobS"/>
</dbReference>
<evidence type="ECO:0000256" key="1">
    <source>
        <dbReference type="ARBA" id="ARBA00001946"/>
    </source>
</evidence>
<feature type="signal peptide" evidence="20">
    <location>
        <begin position="1"/>
        <end position="23"/>
    </location>
</feature>
<dbReference type="Pfam" id="PF02654">
    <property type="entry name" value="CobS"/>
    <property type="match status" value="1"/>
</dbReference>